<evidence type="ECO:0000256" key="1">
    <source>
        <dbReference type="SAM" id="MobiDB-lite"/>
    </source>
</evidence>
<feature type="region of interest" description="Disordered" evidence="1">
    <location>
        <begin position="314"/>
        <end position="334"/>
    </location>
</feature>
<dbReference type="InterPro" id="IPR053164">
    <property type="entry name" value="IS1016-like_transposase"/>
</dbReference>
<feature type="compositionally biased region" description="Basic and acidic residues" evidence="1">
    <location>
        <begin position="322"/>
        <end position="334"/>
    </location>
</feature>
<reference evidence="3" key="1">
    <citation type="submission" date="2022-11" db="UniProtKB">
        <authorList>
            <consortium name="WormBaseParasite"/>
        </authorList>
    </citation>
    <scope>IDENTIFICATION</scope>
</reference>
<organism evidence="2 3">
    <name type="scientific">Ditylenchus dipsaci</name>
    <dbReference type="NCBI Taxonomy" id="166011"/>
    <lineage>
        <taxon>Eukaryota</taxon>
        <taxon>Metazoa</taxon>
        <taxon>Ecdysozoa</taxon>
        <taxon>Nematoda</taxon>
        <taxon>Chromadorea</taxon>
        <taxon>Rhabditida</taxon>
        <taxon>Tylenchina</taxon>
        <taxon>Tylenchomorpha</taxon>
        <taxon>Sphaerularioidea</taxon>
        <taxon>Anguinidae</taxon>
        <taxon>Anguininae</taxon>
        <taxon>Ditylenchus</taxon>
    </lineage>
</organism>
<evidence type="ECO:0000313" key="3">
    <source>
        <dbReference type="WBParaSite" id="jg13023"/>
    </source>
</evidence>
<dbReference type="PANTHER" id="PTHR47163:SF2">
    <property type="entry name" value="SI:DKEY-17M8.2"/>
    <property type="match status" value="1"/>
</dbReference>
<keyword evidence="2" id="KW-1185">Reference proteome</keyword>
<evidence type="ECO:0000313" key="2">
    <source>
        <dbReference type="Proteomes" id="UP000887574"/>
    </source>
</evidence>
<dbReference type="WBParaSite" id="jg13023">
    <property type="protein sequence ID" value="jg13023"/>
    <property type="gene ID" value="jg13023"/>
</dbReference>
<proteinExistence type="predicted"/>
<accession>A0A915CVA1</accession>
<dbReference type="Proteomes" id="UP000887574">
    <property type="component" value="Unplaced"/>
</dbReference>
<dbReference type="PANTHER" id="PTHR47163">
    <property type="entry name" value="DDE_TNP_IS1595 DOMAIN-CONTAINING PROTEIN"/>
    <property type="match status" value="1"/>
</dbReference>
<name>A0A915CVA1_9BILA</name>
<dbReference type="InterPro" id="IPR013324">
    <property type="entry name" value="RNA_pol_sigma_r3/r4-like"/>
</dbReference>
<protein>
    <submittedName>
        <fullName evidence="3">Transposase</fullName>
    </submittedName>
</protein>
<dbReference type="SUPFAM" id="SSF88659">
    <property type="entry name" value="Sigma3 and sigma4 domains of RNA polymerase sigma factors"/>
    <property type="match status" value="1"/>
</dbReference>
<dbReference type="AlphaFoldDB" id="A0A915CVA1"/>
<sequence length="428" mass="48860">MPRSKIFSSVEFPNVVSLRLKEIFLYSSKQSLKFFVGCNLINNEAFCNNCEKPMLIELRADISDNIQWRCIQKQKLCSRKTIRKGSFFERSHLRLQQWLIIFYMWANDYSNKQISKETGLSTQHTCDWLNLCREICQNYCHNQPKLGGPGSYIEIDESSICKRRYSRGRYRRGSSQSVFGGADVELQSTLPATYWKVFEHVLEKNDSIASKTCNFFHQSLSSGGFDKSLRAPHRLLLWSTEHNVTANAGQAVKIRCEVSNGNKSSSSAIRNLLGRGWLALIVFNNSIAIIQKQDYILMDYPLVWVTDGLVRNGQKPSGNSSEFKDASTETGKGAEPEVFSARIIAPEYEFHIEFPSFQMKRDFLESVFLMKKHKLARDYNSLESLGSEQIRLSPNRHGEHKFSTAHPTYKGPLTLALGKLDCLMGAEL</sequence>